<sequence>MASSIRDNKQPRTQKGPNQILMRKVEFDYSSLFSGPRLHEKVLLYFSPFGVRYDYEAVVPNCNCSTLAPSGFRQDDRHHALNTEIPTAPIFVLSHRHTFLRRSETLAWEWGCRPACGPNFGRAQGKDETSKLVTRPLRPQTRSPLMTSCCSARSILYELNEEALSSPDELRSTRFLGRQKIRGIGSRCTRDLGYLRKGFISAFKCYVNVDGLFPAHIDTPQANEPAPVSRWPPSDTPSPTAVRTTKRIDKALQPALERHLALVKSRSGPRMTLDQLCSYPLSRTWTGRRWRDWVI</sequence>
<protein>
    <submittedName>
        <fullName evidence="2">Uncharacterized protein</fullName>
    </submittedName>
</protein>
<dbReference type="EMBL" id="LATX01001386">
    <property type="protein sequence ID" value="KTB42091.1"/>
    <property type="molecule type" value="Genomic_DNA"/>
</dbReference>
<gene>
    <name evidence="2" type="ORF">WG66_5331</name>
</gene>
<dbReference type="Proteomes" id="UP000054988">
    <property type="component" value="Unassembled WGS sequence"/>
</dbReference>
<evidence type="ECO:0000313" key="2">
    <source>
        <dbReference type="EMBL" id="KTB42091.1"/>
    </source>
</evidence>
<accession>A0A0W0G0I1</accession>
<feature type="region of interest" description="Disordered" evidence="1">
    <location>
        <begin position="221"/>
        <end position="241"/>
    </location>
</feature>
<evidence type="ECO:0000313" key="3">
    <source>
        <dbReference type="Proteomes" id="UP000054988"/>
    </source>
</evidence>
<reference evidence="2 3" key="1">
    <citation type="submission" date="2015-12" db="EMBL/GenBank/DDBJ databases">
        <title>Draft genome sequence of Moniliophthora roreri, the causal agent of frosty pod rot of cacao.</title>
        <authorList>
            <person name="Aime M.C."/>
            <person name="Diaz-Valderrama J.R."/>
            <person name="Kijpornyongpan T."/>
            <person name="Phillips-Mora W."/>
        </authorList>
    </citation>
    <scope>NUCLEOTIDE SEQUENCE [LARGE SCALE GENOMIC DNA]</scope>
    <source>
        <strain evidence="2 3">MCA 2952</strain>
    </source>
</reference>
<evidence type="ECO:0000256" key="1">
    <source>
        <dbReference type="SAM" id="MobiDB-lite"/>
    </source>
</evidence>
<dbReference type="AlphaFoldDB" id="A0A0W0G0I1"/>
<name>A0A0W0G0I1_MONRR</name>
<proteinExistence type="predicted"/>
<organism evidence="2 3">
    <name type="scientific">Moniliophthora roreri</name>
    <name type="common">Frosty pod rot fungus</name>
    <name type="synonym">Monilia roreri</name>
    <dbReference type="NCBI Taxonomy" id="221103"/>
    <lineage>
        <taxon>Eukaryota</taxon>
        <taxon>Fungi</taxon>
        <taxon>Dikarya</taxon>
        <taxon>Basidiomycota</taxon>
        <taxon>Agaricomycotina</taxon>
        <taxon>Agaricomycetes</taxon>
        <taxon>Agaricomycetidae</taxon>
        <taxon>Agaricales</taxon>
        <taxon>Marasmiineae</taxon>
        <taxon>Marasmiaceae</taxon>
        <taxon>Moniliophthora</taxon>
    </lineage>
</organism>
<comment type="caution">
    <text evidence="2">The sequence shown here is derived from an EMBL/GenBank/DDBJ whole genome shotgun (WGS) entry which is preliminary data.</text>
</comment>